<evidence type="ECO:0000313" key="1">
    <source>
        <dbReference type="EMBL" id="PKY50687.1"/>
    </source>
</evidence>
<reference evidence="1 2" key="1">
    <citation type="submission" date="2015-10" db="EMBL/GenBank/DDBJ databases">
        <title>Genome analyses suggest a sexual origin of heterokaryosis in a supposedly ancient asexual fungus.</title>
        <authorList>
            <person name="Ropars J."/>
            <person name="Sedzielewska K."/>
            <person name="Noel J."/>
            <person name="Charron P."/>
            <person name="Farinelli L."/>
            <person name="Marton T."/>
            <person name="Kruger M."/>
            <person name="Pelin A."/>
            <person name="Brachmann A."/>
            <person name="Corradi N."/>
        </authorList>
    </citation>
    <scope>NUCLEOTIDE SEQUENCE [LARGE SCALE GENOMIC DNA]</scope>
    <source>
        <strain evidence="1 2">A4</strain>
    </source>
</reference>
<dbReference type="AlphaFoldDB" id="A0A2I1GVM6"/>
<protein>
    <submittedName>
        <fullName evidence="1">Uncharacterized protein</fullName>
    </submittedName>
</protein>
<comment type="caution">
    <text evidence="1">The sequence shown here is derived from an EMBL/GenBank/DDBJ whole genome shotgun (WGS) entry which is preliminary data.</text>
</comment>
<dbReference type="EMBL" id="LLXI01000907">
    <property type="protein sequence ID" value="PKY50687.1"/>
    <property type="molecule type" value="Genomic_DNA"/>
</dbReference>
<sequence>MKPPSVSARHSVFFNEDLRKIIRPIENISNKDKTCSDGVVTEPVESFHESALLFLLEIKNEIGTGLCDPTIQGSLSYVRRWAQEKFRCFRRIALAGPWICILGSVYLEKGIIDPLATFIPLVPFHHYSYHRRITPDRWDWYYGCREFMNLGILYQIHYFNTG</sequence>
<organism evidence="1 2">
    <name type="scientific">Rhizophagus irregularis</name>
    <dbReference type="NCBI Taxonomy" id="588596"/>
    <lineage>
        <taxon>Eukaryota</taxon>
        <taxon>Fungi</taxon>
        <taxon>Fungi incertae sedis</taxon>
        <taxon>Mucoromycota</taxon>
        <taxon>Glomeromycotina</taxon>
        <taxon>Glomeromycetes</taxon>
        <taxon>Glomerales</taxon>
        <taxon>Glomeraceae</taxon>
        <taxon>Rhizophagus</taxon>
    </lineage>
</organism>
<name>A0A2I1GVM6_9GLOM</name>
<dbReference type="Proteomes" id="UP000234323">
    <property type="component" value="Unassembled WGS sequence"/>
</dbReference>
<proteinExistence type="predicted"/>
<gene>
    <name evidence="1" type="ORF">RhiirA4_269624</name>
</gene>
<keyword evidence="2" id="KW-1185">Reference proteome</keyword>
<evidence type="ECO:0000313" key="2">
    <source>
        <dbReference type="Proteomes" id="UP000234323"/>
    </source>
</evidence>
<accession>A0A2I1GVM6</accession>